<keyword evidence="6 11" id="KW-0812">Transmembrane</keyword>
<dbReference type="InterPro" id="IPR006260">
    <property type="entry name" value="TonB/TolA_C"/>
</dbReference>
<keyword evidence="8 11" id="KW-1133">Transmembrane helix</keyword>
<sequence length="289" mass="32416">MAVQVSEFDRLTFTLFVAVALHGILVLGVTFAPQEPEPQAQTMDITLSRFDDKKAPDEADFLAATNQQGSGTQKEKRQVTTTRKAPVRDAQVKPVTPPQPQSTPEQQDTDRQQVTTTADSERERSTETAEESRKKTQEPAKKKSLMQRSLEIASLEAKLDRQRRAYARRPRILRVTAASTLSSDNAWYVQNWVSRVTRVGNLNYPAEARRAGIYGSLRMVVVVRRDGSLEDVEILESSGSRVLDDAAIRIVRMAAPFQSFTPEMKGHIDQLEIIRTWSFQKRGLTSGQG</sequence>
<accession>A0A2A2I1X6</accession>
<evidence type="ECO:0000256" key="9">
    <source>
        <dbReference type="ARBA" id="ARBA00023136"/>
    </source>
</evidence>
<evidence type="ECO:0000313" key="13">
    <source>
        <dbReference type="EMBL" id="PAV25316.1"/>
    </source>
</evidence>
<keyword evidence="9 11" id="KW-0472">Membrane</keyword>
<comment type="subcellular location">
    <subcellularLocation>
        <location evidence="1">Cell inner membrane</location>
        <topology evidence="1">Single-pass membrane protein</topology>
        <orientation evidence="1">Periplasmic side</orientation>
    </subcellularLocation>
</comment>
<evidence type="ECO:0000256" key="8">
    <source>
        <dbReference type="ARBA" id="ARBA00022989"/>
    </source>
</evidence>
<protein>
    <submittedName>
        <fullName evidence="13">Energy transducer TonB</fullName>
    </submittedName>
</protein>
<dbReference type="SUPFAM" id="SSF74653">
    <property type="entry name" value="TolA/TonB C-terminal domain"/>
    <property type="match status" value="1"/>
</dbReference>
<keyword evidence="7" id="KW-0653">Protein transport</keyword>
<evidence type="ECO:0000256" key="5">
    <source>
        <dbReference type="ARBA" id="ARBA00022519"/>
    </source>
</evidence>
<name>A0A2A2I1X6_9GAMM</name>
<feature type="transmembrane region" description="Helical" evidence="11">
    <location>
        <begin position="12"/>
        <end position="32"/>
    </location>
</feature>
<evidence type="ECO:0000256" key="11">
    <source>
        <dbReference type="SAM" id="Phobius"/>
    </source>
</evidence>
<dbReference type="PANTHER" id="PTHR33446:SF11">
    <property type="entry name" value="TONB3"/>
    <property type="match status" value="1"/>
</dbReference>
<comment type="caution">
    <text evidence="13">The sequence shown here is derived from an EMBL/GenBank/DDBJ whole genome shotgun (WGS) entry which is preliminary data.</text>
</comment>
<reference evidence="13 14" key="1">
    <citation type="submission" date="2017-07" db="EMBL/GenBank/DDBJ databases">
        <title>Tamlnaduibacter salinus (Mi-7) genome sequencing.</title>
        <authorList>
            <person name="Verma A."/>
            <person name="Krishnamurthi S."/>
        </authorList>
    </citation>
    <scope>NUCLEOTIDE SEQUENCE [LARGE SCALE GENOMIC DNA]</scope>
    <source>
        <strain evidence="13 14">Mi-7</strain>
    </source>
</reference>
<comment type="similarity">
    <text evidence="2">Belongs to the TonB family.</text>
</comment>
<evidence type="ECO:0000256" key="3">
    <source>
        <dbReference type="ARBA" id="ARBA00022448"/>
    </source>
</evidence>
<dbReference type="GO" id="GO:0031992">
    <property type="term" value="F:energy transducer activity"/>
    <property type="evidence" value="ECO:0007669"/>
    <property type="project" value="TreeGrafter"/>
</dbReference>
<proteinExistence type="inferred from homology"/>
<evidence type="ECO:0000256" key="1">
    <source>
        <dbReference type="ARBA" id="ARBA00004383"/>
    </source>
</evidence>
<evidence type="ECO:0000256" key="6">
    <source>
        <dbReference type="ARBA" id="ARBA00022692"/>
    </source>
</evidence>
<dbReference type="GO" id="GO:0055085">
    <property type="term" value="P:transmembrane transport"/>
    <property type="evidence" value="ECO:0007669"/>
    <property type="project" value="InterPro"/>
</dbReference>
<dbReference type="GO" id="GO:0015031">
    <property type="term" value="P:protein transport"/>
    <property type="evidence" value="ECO:0007669"/>
    <property type="project" value="UniProtKB-KW"/>
</dbReference>
<dbReference type="EMBL" id="NMPM01000067">
    <property type="protein sequence ID" value="PAV25316.1"/>
    <property type="molecule type" value="Genomic_DNA"/>
</dbReference>
<keyword evidence="5" id="KW-0997">Cell inner membrane</keyword>
<dbReference type="PANTHER" id="PTHR33446">
    <property type="entry name" value="PROTEIN TONB-RELATED"/>
    <property type="match status" value="1"/>
</dbReference>
<keyword evidence="4" id="KW-1003">Cell membrane</keyword>
<feature type="domain" description="TonB C-terminal" evidence="12">
    <location>
        <begin position="189"/>
        <end position="286"/>
    </location>
</feature>
<dbReference type="InterPro" id="IPR051045">
    <property type="entry name" value="TonB-dependent_transducer"/>
</dbReference>
<evidence type="ECO:0000256" key="2">
    <source>
        <dbReference type="ARBA" id="ARBA00006555"/>
    </source>
</evidence>
<dbReference type="GO" id="GO:0098797">
    <property type="term" value="C:plasma membrane protein complex"/>
    <property type="evidence" value="ECO:0007669"/>
    <property type="project" value="TreeGrafter"/>
</dbReference>
<dbReference type="NCBIfam" id="TIGR01352">
    <property type="entry name" value="tonB_Cterm"/>
    <property type="match status" value="1"/>
</dbReference>
<evidence type="ECO:0000256" key="4">
    <source>
        <dbReference type="ARBA" id="ARBA00022475"/>
    </source>
</evidence>
<feature type="region of interest" description="Disordered" evidence="10">
    <location>
        <begin position="63"/>
        <end position="147"/>
    </location>
</feature>
<dbReference type="AlphaFoldDB" id="A0A2A2I1X6"/>
<dbReference type="RefSeq" id="WP_095611633.1">
    <property type="nucleotide sequence ID" value="NZ_NMPM01000067.1"/>
</dbReference>
<evidence type="ECO:0000256" key="10">
    <source>
        <dbReference type="SAM" id="MobiDB-lite"/>
    </source>
</evidence>
<evidence type="ECO:0000313" key="14">
    <source>
        <dbReference type="Proteomes" id="UP000218332"/>
    </source>
</evidence>
<keyword evidence="3" id="KW-0813">Transport</keyword>
<dbReference type="InterPro" id="IPR037682">
    <property type="entry name" value="TonB_C"/>
</dbReference>
<evidence type="ECO:0000259" key="12">
    <source>
        <dbReference type="PROSITE" id="PS52015"/>
    </source>
</evidence>
<dbReference type="Gene3D" id="3.30.1150.10">
    <property type="match status" value="1"/>
</dbReference>
<organism evidence="13 14">
    <name type="scientific">Tamilnaduibacter salinus</name>
    <dbReference type="NCBI Taxonomy" id="1484056"/>
    <lineage>
        <taxon>Bacteria</taxon>
        <taxon>Pseudomonadati</taxon>
        <taxon>Pseudomonadota</taxon>
        <taxon>Gammaproteobacteria</taxon>
        <taxon>Pseudomonadales</taxon>
        <taxon>Marinobacteraceae</taxon>
        <taxon>Tamilnaduibacter</taxon>
    </lineage>
</organism>
<keyword evidence="14" id="KW-1185">Reference proteome</keyword>
<gene>
    <name evidence="13" type="ORF">CF392_11665</name>
</gene>
<feature type="compositionally biased region" description="Basic and acidic residues" evidence="10">
    <location>
        <begin position="119"/>
        <end position="141"/>
    </location>
</feature>
<dbReference type="Pfam" id="PF03544">
    <property type="entry name" value="TonB_C"/>
    <property type="match status" value="1"/>
</dbReference>
<feature type="compositionally biased region" description="Low complexity" evidence="10">
    <location>
        <begin position="102"/>
        <end position="118"/>
    </location>
</feature>
<dbReference type="Proteomes" id="UP000218332">
    <property type="component" value="Unassembled WGS sequence"/>
</dbReference>
<evidence type="ECO:0000256" key="7">
    <source>
        <dbReference type="ARBA" id="ARBA00022927"/>
    </source>
</evidence>
<dbReference type="PROSITE" id="PS52015">
    <property type="entry name" value="TONB_CTD"/>
    <property type="match status" value="1"/>
</dbReference>